<gene>
    <name evidence="2" type="ORF">D9758_005392</name>
</gene>
<feature type="compositionally biased region" description="Polar residues" evidence="1">
    <location>
        <begin position="277"/>
        <end position="286"/>
    </location>
</feature>
<reference evidence="2 3" key="1">
    <citation type="journal article" date="2020" name="ISME J.">
        <title>Uncovering the hidden diversity of litter-decomposition mechanisms in mushroom-forming fungi.</title>
        <authorList>
            <person name="Floudas D."/>
            <person name="Bentzer J."/>
            <person name="Ahren D."/>
            <person name="Johansson T."/>
            <person name="Persson P."/>
            <person name="Tunlid A."/>
        </authorList>
    </citation>
    <scope>NUCLEOTIDE SEQUENCE [LARGE SCALE GENOMIC DNA]</scope>
    <source>
        <strain evidence="2 3">CBS 291.85</strain>
    </source>
</reference>
<feature type="compositionally biased region" description="Low complexity" evidence="1">
    <location>
        <begin position="58"/>
        <end position="72"/>
    </location>
</feature>
<protein>
    <submittedName>
        <fullName evidence="2">Uncharacterized protein</fullName>
    </submittedName>
</protein>
<feature type="region of interest" description="Disordered" evidence="1">
    <location>
        <begin position="58"/>
        <end position="120"/>
    </location>
</feature>
<feature type="compositionally biased region" description="Low complexity" evidence="1">
    <location>
        <begin position="617"/>
        <end position="643"/>
    </location>
</feature>
<feature type="compositionally biased region" description="Low complexity" evidence="1">
    <location>
        <begin position="79"/>
        <end position="102"/>
    </location>
</feature>
<feature type="compositionally biased region" description="Low complexity" evidence="1">
    <location>
        <begin position="291"/>
        <end position="321"/>
    </location>
</feature>
<dbReference type="AlphaFoldDB" id="A0A8H5LPK6"/>
<feature type="compositionally biased region" description="Pro residues" evidence="1">
    <location>
        <begin position="541"/>
        <end position="554"/>
    </location>
</feature>
<feature type="compositionally biased region" description="Polar residues" evidence="1">
    <location>
        <begin position="729"/>
        <end position="739"/>
    </location>
</feature>
<feature type="compositionally biased region" description="Low complexity" evidence="1">
    <location>
        <begin position="555"/>
        <end position="570"/>
    </location>
</feature>
<feature type="region of interest" description="Disordered" evidence="1">
    <location>
        <begin position="673"/>
        <end position="833"/>
    </location>
</feature>
<feature type="region of interest" description="Disordered" evidence="1">
    <location>
        <begin position="250"/>
        <end position="329"/>
    </location>
</feature>
<evidence type="ECO:0000313" key="3">
    <source>
        <dbReference type="Proteomes" id="UP000559256"/>
    </source>
</evidence>
<feature type="compositionally biased region" description="Polar residues" evidence="1">
    <location>
        <begin position="468"/>
        <end position="478"/>
    </location>
</feature>
<feature type="region of interest" description="Disordered" evidence="1">
    <location>
        <begin position="405"/>
        <end position="643"/>
    </location>
</feature>
<evidence type="ECO:0000313" key="2">
    <source>
        <dbReference type="EMBL" id="KAF5365255.1"/>
    </source>
</evidence>
<feature type="compositionally biased region" description="Polar residues" evidence="1">
    <location>
        <begin position="786"/>
        <end position="808"/>
    </location>
</feature>
<dbReference type="Proteomes" id="UP000559256">
    <property type="component" value="Unassembled WGS sequence"/>
</dbReference>
<dbReference type="OrthoDB" id="3271284at2759"/>
<feature type="compositionally biased region" description="Basic and acidic residues" evidence="1">
    <location>
        <begin position="455"/>
        <end position="467"/>
    </location>
</feature>
<evidence type="ECO:0000256" key="1">
    <source>
        <dbReference type="SAM" id="MobiDB-lite"/>
    </source>
</evidence>
<keyword evidence="3" id="KW-1185">Reference proteome</keyword>
<name>A0A8H5LPK6_9AGAR</name>
<comment type="caution">
    <text evidence="2">The sequence shown here is derived from an EMBL/GenBank/DDBJ whole genome shotgun (WGS) entry which is preliminary data.</text>
</comment>
<feature type="region of interest" description="Disordered" evidence="1">
    <location>
        <begin position="1"/>
        <end position="44"/>
    </location>
</feature>
<feature type="compositionally biased region" description="Polar residues" evidence="1">
    <location>
        <begin position="518"/>
        <end position="535"/>
    </location>
</feature>
<feature type="compositionally biased region" description="Low complexity" evidence="1">
    <location>
        <begin position="679"/>
        <end position="706"/>
    </location>
</feature>
<feature type="compositionally biased region" description="Pro residues" evidence="1">
    <location>
        <begin position="103"/>
        <end position="114"/>
    </location>
</feature>
<proteinExistence type="predicted"/>
<feature type="compositionally biased region" description="Polar residues" evidence="1">
    <location>
        <begin position="500"/>
        <end position="510"/>
    </location>
</feature>
<organism evidence="2 3">
    <name type="scientific">Tetrapyrgos nigripes</name>
    <dbReference type="NCBI Taxonomy" id="182062"/>
    <lineage>
        <taxon>Eukaryota</taxon>
        <taxon>Fungi</taxon>
        <taxon>Dikarya</taxon>
        <taxon>Basidiomycota</taxon>
        <taxon>Agaricomycotina</taxon>
        <taxon>Agaricomycetes</taxon>
        <taxon>Agaricomycetidae</taxon>
        <taxon>Agaricales</taxon>
        <taxon>Marasmiineae</taxon>
        <taxon>Marasmiaceae</taxon>
        <taxon>Tetrapyrgos</taxon>
    </lineage>
</organism>
<accession>A0A8H5LPK6</accession>
<dbReference type="EMBL" id="JAACJM010000028">
    <property type="protein sequence ID" value="KAF5365255.1"/>
    <property type="molecule type" value="Genomic_DNA"/>
</dbReference>
<sequence length="927" mass="97515">MPALASFIDRVRTGRKTKNTQRSPQPDLHPYASPDVVYIGDQSYDAPEDTRATISFDSTAKASATTASSASTPKVSFDSTRTSLTPTRSRSPLSNGADSRSPSPSPSPSPPPSPRRVTPPRMKLSIDFSQDPLVGWIPSHLLDTGVYGASGRNPDAASTSNMSGITGVTGVSADGRSGHFNGLRSDTSSRLSRDTTGVVVDVQTVNEDASLYEDDEDVGGPLNDEDSTEVIVAKLKGMDASAFLNAPQSHLQGFQHPKKVPPSPIKIPRTSPKIQIVRSSVQSNSDIKPDYPLSSYLQSQPPQSNQHQSSYDSYEPYSYDSAGNSASTSAVSGTTLARALIGNTFVLSSDEHASRYRSGGSALTRSDSATLPRGEREYWNYSSPASASTQGHLSYGIFYPGENRRSMTSNSASPMDHEPMPANADAVYSPPQNPRRGGAGEASGSRKRLSTGSIGDEHQRPSEEGISRSKSATATAGPSTGHRISTISESSSASPNISSVTVNDAGTSHTPPRALVPNPSSSIQNSSLAFQNGTQRLSSAPPLPPLPPVPPIPPSSGRSSPNRSSYAASTSGGGPSTGRSSDFGGYLDYYSRSPDLTTGDGFDPYSETQSEREQEQSEVGAFGSSSSSTIASGSGTPGQGVTVNTVGAVGVSVAAIPPASQYRPVFSPIFEESTLGSGLTTPASALSTPSSGGPFSGGRSPSGRRSQVVGKRDSRMAGTSKLRFIGEDQPTSATSSASVRISEFPLPPPPISTVFNRQRSGSAPAPIRVVRDSRDPKQYNILVAESSPSDSSQKADGSQPRTAGSGSTDEGEYSTYPPNPYGLPESRGQQTFPETPNMFSPMWSAAIPGTGPGKRPRHSMDPVLLGLPPPPQTPWVLGRKMALLQQVEAQGCQVLQNEHHLSIFPKPLYLIPLRLQLVSLILMEGTV</sequence>
<feature type="compositionally biased region" description="Low complexity" evidence="1">
    <location>
        <begin position="484"/>
        <end position="499"/>
    </location>
</feature>